<dbReference type="CDD" id="cd12108">
    <property type="entry name" value="Hr-like"/>
    <property type="match status" value="1"/>
</dbReference>
<evidence type="ECO:0000313" key="4">
    <source>
        <dbReference type="Proteomes" id="UP001180020"/>
    </source>
</evidence>
<protein>
    <recommendedName>
        <fullName evidence="2">Hemerythrin-like domain-containing protein</fullName>
    </recommendedName>
</protein>
<dbReference type="InterPro" id="IPR012312">
    <property type="entry name" value="Hemerythrin-like"/>
</dbReference>
<comment type="caution">
    <text evidence="3">The sequence shown here is derived from an EMBL/GenBank/DDBJ whole genome shotgun (WGS) entry which is preliminary data.</text>
</comment>
<gene>
    <name evidence="3" type="ORF">QJS10_CPB19g00411</name>
</gene>
<reference evidence="3" key="2">
    <citation type="submission" date="2023-06" db="EMBL/GenBank/DDBJ databases">
        <authorList>
            <person name="Ma L."/>
            <person name="Liu K.-W."/>
            <person name="Li Z."/>
            <person name="Hsiao Y.-Y."/>
            <person name="Qi Y."/>
            <person name="Fu T."/>
            <person name="Tang G."/>
            <person name="Zhang D."/>
            <person name="Sun W.-H."/>
            <person name="Liu D.-K."/>
            <person name="Li Y."/>
            <person name="Chen G.-Z."/>
            <person name="Liu X.-D."/>
            <person name="Liao X.-Y."/>
            <person name="Jiang Y.-T."/>
            <person name="Yu X."/>
            <person name="Hao Y."/>
            <person name="Huang J."/>
            <person name="Zhao X.-W."/>
            <person name="Ke S."/>
            <person name="Chen Y.-Y."/>
            <person name="Wu W.-L."/>
            <person name="Hsu J.-L."/>
            <person name="Lin Y.-F."/>
            <person name="Huang M.-D."/>
            <person name="Li C.-Y."/>
            <person name="Huang L."/>
            <person name="Wang Z.-W."/>
            <person name="Zhao X."/>
            <person name="Zhong W.-Y."/>
            <person name="Peng D.-H."/>
            <person name="Ahmad S."/>
            <person name="Lan S."/>
            <person name="Zhang J.-S."/>
            <person name="Tsai W.-C."/>
            <person name="Van De Peer Y."/>
            <person name="Liu Z.-J."/>
        </authorList>
    </citation>
    <scope>NUCLEOTIDE SEQUENCE</scope>
    <source>
        <strain evidence="3">CP</strain>
        <tissue evidence="3">Leaves</tissue>
    </source>
</reference>
<keyword evidence="4" id="KW-1185">Reference proteome</keyword>
<dbReference type="PANTHER" id="PTHR35739">
    <property type="entry name" value="OS01G0861700 PROTEIN"/>
    <property type="match status" value="1"/>
</dbReference>
<sequence>MGNCVKKQSRRDISPSDDAVTSTPASVSLHGSDACPVAASLRLALLFKSVAVRFVPSDPSSPILLQCGPDAVSGDLDYLLRYIDGRFAGPPVVVRGPFSSGSPPLAAAVTIQHRSLGRLVDRAVEMAGDLTVGKGTRVGSPRGLGKLYSMLLEVLLEHAQMEERIVFPALERANRGLSRIATEEHARDLPIMNGIKEDIKAVGVMDSWTPAYQEALVDMVGRLRTLQENTRQHFMEEERDLLPLLEGEDEEEGVIDKCMEVMESTHSHLFPFFISSLLPHEAMHYLSLLLRFCSNRVGLASTFRSLTAHMDALPPPTPS</sequence>
<feature type="region of interest" description="Disordered" evidence="1">
    <location>
        <begin position="1"/>
        <end position="30"/>
    </location>
</feature>
<dbReference type="Gene3D" id="1.20.120.520">
    <property type="entry name" value="nmb1532 protein domain like"/>
    <property type="match status" value="1"/>
</dbReference>
<organism evidence="3 4">
    <name type="scientific">Acorus calamus</name>
    <name type="common">Sweet flag</name>
    <dbReference type="NCBI Taxonomy" id="4465"/>
    <lineage>
        <taxon>Eukaryota</taxon>
        <taxon>Viridiplantae</taxon>
        <taxon>Streptophyta</taxon>
        <taxon>Embryophyta</taxon>
        <taxon>Tracheophyta</taxon>
        <taxon>Spermatophyta</taxon>
        <taxon>Magnoliopsida</taxon>
        <taxon>Liliopsida</taxon>
        <taxon>Acoraceae</taxon>
        <taxon>Acorus</taxon>
    </lineage>
</organism>
<evidence type="ECO:0000259" key="2">
    <source>
        <dbReference type="Pfam" id="PF01814"/>
    </source>
</evidence>
<dbReference type="EMBL" id="JAUJYO010000019">
    <property type="protein sequence ID" value="KAK1288106.1"/>
    <property type="molecule type" value="Genomic_DNA"/>
</dbReference>
<accession>A0AAV9CHV4</accession>
<name>A0AAV9CHV4_ACOCL</name>
<proteinExistence type="predicted"/>
<dbReference type="AlphaFoldDB" id="A0AAV9CHV4"/>
<evidence type="ECO:0000256" key="1">
    <source>
        <dbReference type="SAM" id="MobiDB-lite"/>
    </source>
</evidence>
<dbReference type="PANTHER" id="PTHR35739:SF1">
    <property type="entry name" value="OS01G0861700 PROTEIN"/>
    <property type="match status" value="1"/>
</dbReference>
<evidence type="ECO:0000313" key="3">
    <source>
        <dbReference type="EMBL" id="KAK1288106.1"/>
    </source>
</evidence>
<dbReference type="Pfam" id="PF01814">
    <property type="entry name" value="Hemerythrin"/>
    <property type="match status" value="1"/>
</dbReference>
<dbReference type="Proteomes" id="UP001180020">
    <property type="component" value="Unassembled WGS sequence"/>
</dbReference>
<reference evidence="3" key="1">
    <citation type="journal article" date="2023" name="Nat. Commun.">
        <title>Diploid and tetraploid genomes of Acorus and the evolution of monocots.</title>
        <authorList>
            <person name="Ma L."/>
            <person name="Liu K.W."/>
            <person name="Li Z."/>
            <person name="Hsiao Y.Y."/>
            <person name="Qi Y."/>
            <person name="Fu T."/>
            <person name="Tang G.D."/>
            <person name="Zhang D."/>
            <person name="Sun W.H."/>
            <person name="Liu D.K."/>
            <person name="Li Y."/>
            <person name="Chen G.Z."/>
            <person name="Liu X.D."/>
            <person name="Liao X.Y."/>
            <person name="Jiang Y.T."/>
            <person name="Yu X."/>
            <person name="Hao Y."/>
            <person name="Huang J."/>
            <person name="Zhao X.W."/>
            <person name="Ke S."/>
            <person name="Chen Y.Y."/>
            <person name="Wu W.L."/>
            <person name="Hsu J.L."/>
            <person name="Lin Y.F."/>
            <person name="Huang M.D."/>
            <person name="Li C.Y."/>
            <person name="Huang L."/>
            <person name="Wang Z.W."/>
            <person name="Zhao X."/>
            <person name="Zhong W.Y."/>
            <person name="Peng D.H."/>
            <person name="Ahmad S."/>
            <person name="Lan S."/>
            <person name="Zhang J.S."/>
            <person name="Tsai W.C."/>
            <person name="Van de Peer Y."/>
            <person name="Liu Z.J."/>
        </authorList>
    </citation>
    <scope>NUCLEOTIDE SEQUENCE</scope>
    <source>
        <strain evidence="3">CP</strain>
    </source>
</reference>
<feature type="domain" description="Hemerythrin-like" evidence="2">
    <location>
        <begin position="109"/>
        <end position="245"/>
    </location>
</feature>